<gene>
    <name evidence="3" type="ORF">MYCTH_2310549</name>
</gene>
<dbReference type="Proteomes" id="UP000007322">
    <property type="component" value="Chromosome 6"/>
</dbReference>
<dbReference type="eggNOG" id="ENOG502SACR">
    <property type="taxonomic scope" value="Eukaryota"/>
</dbReference>
<dbReference type="RefSeq" id="XP_003666110.1">
    <property type="nucleotide sequence ID" value="XM_003666062.1"/>
</dbReference>
<reference evidence="3 4" key="1">
    <citation type="journal article" date="2011" name="Nat. Biotechnol.">
        <title>Comparative genomic analysis of the thermophilic biomass-degrading fungi Myceliophthora thermophila and Thielavia terrestris.</title>
        <authorList>
            <person name="Berka R.M."/>
            <person name="Grigoriev I.V."/>
            <person name="Otillar R."/>
            <person name="Salamov A."/>
            <person name="Grimwood J."/>
            <person name="Reid I."/>
            <person name="Ishmael N."/>
            <person name="John T."/>
            <person name="Darmond C."/>
            <person name="Moisan M.-C."/>
            <person name="Henrissat B."/>
            <person name="Coutinho P.M."/>
            <person name="Lombard V."/>
            <person name="Natvig D.O."/>
            <person name="Lindquist E."/>
            <person name="Schmutz J."/>
            <person name="Lucas S."/>
            <person name="Harris P."/>
            <person name="Powlowski J."/>
            <person name="Bellemare A."/>
            <person name="Taylor D."/>
            <person name="Butler G."/>
            <person name="de Vries R.P."/>
            <person name="Allijn I.E."/>
            <person name="van den Brink J."/>
            <person name="Ushinsky S."/>
            <person name="Storms R."/>
            <person name="Powell A.J."/>
            <person name="Paulsen I.T."/>
            <person name="Elbourne L.D.H."/>
            <person name="Baker S.E."/>
            <person name="Magnuson J."/>
            <person name="LaBoissiere S."/>
            <person name="Clutterbuck A.J."/>
            <person name="Martinez D."/>
            <person name="Wogulis M."/>
            <person name="de Leon A.L."/>
            <person name="Rey M.W."/>
            <person name="Tsang A."/>
        </authorList>
    </citation>
    <scope>NUCLEOTIDE SEQUENCE [LARGE SCALE GENOMIC DNA]</scope>
    <source>
        <strain evidence="4">ATCC 42464 / BCRC 31852 / DSM 1799</strain>
    </source>
</reference>
<accession>G2QLN5</accession>
<protein>
    <recommendedName>
        <fullName evidence="2">C2H2-type domain-containing protein</fullName>
    </recommendedName>
</protein>
<dbReference type="OrthoDB" id="3545073at2759"/>
<dbReference type="InParanoid" id="G2QLN5"/>
<feature type="region of interest" description="Disordered" evidence="1">
    <location>
        <begin position="266"/>
        <end position="286"/>
    </location>
</feature>
<feature type="region of interest" description="Disordered" evidence="1">
    <location>
        <begin position="203"/>
        <end position="252"/>
    </location>
</feature>
<feature type="compositionally biased region" description="Low complexity" evidence="1">
    <location>
        <begin position="106"/>
        <end position="125"/>
    </location>
</feature>
<proteinExistence type="predicted"/>
<feature type="domain" description="C2H2-type" evidence="2">
    <location>
        <begin position="332"/>
        <end position="355"/>
    </location>
</feature>
<evidence type="ECO:0000256" key="1">
    <source>
        <dbReference type="SAM" id="MobiDB-lite"/>
    </source>
</evidence>
<keyword evidence="4" id="KW-1185">Reference proteome</keyword>
<evidence type="ECO:0000313" key="4">
    <source>
        <dbReference type="Proteomes" id="UP000007322"/>
    </source>
</evidence>
<dbReference type="STRING" id="573729.G2QLN5"/>
<organism evidence="3 4">
    <name type="scientific">Thermothelomyces thermophilus (strain ATCC 42464 / BCRC 31852 / DSM 1799)</name>
    <name type="common">Sporotrichum thermophile</name>
    <dbReference type="NCBI Taxonomy" id="573729"/>
    <lineage>
        <taxon>Eukaryota</taxon>
        <taxon>Fungi</taxon>
        <taxon>Dikarya</taxon>
        <taxon>Ascomycota</taxon>
        <taxon>Pezizomycotina</taxon>
        <taxon>Sordariomycetes</taxon>
        <taxon>Sordariomycetidae</taxon>
        <taxon>Sordariales</taxon>
        <taxon>Chaetomiaceae</taxon>
        <taxon>Thermothelomyces</taxon>
    </lineage>
</organism>
<feature type="compositionally biased region" description="Polar residues" evidence="1">
    <location>
        <begin position="58"/>
        <end position="76"/>
    </location>
</feature>
<sequence length="537" mass="58268">MEDPANEASGSFGPSHKSPAALEAAFDSAATTRVDTNSTQQTVQNGLPKRVFKMKRTGFSTLPQNTTTRELSSSNAHPPATPGHLAEREPKAVQIISYLPSRISTTPVTGTSVTPSKAQSASSSARKTKYATDEERRKATSIALKQRWASGVMANVHKKRLETIRRRKEAEALLGTPGIAKSSSSVVDLKQATKSSKSLTRLSWVPNSDARQAHEARERPVVSEQFSSNKRRLTAESATSSSHEDLDAQSENSTWLSISSVLDGDQAVEQPSDEDESKSRTNNDASFITMAASDRAYSKWRDERGSLIPTYGALIPEGYKFSTTTPGRPWICPVRSCRKVFAKLRELGSHFNRGHRGAQLHDNEDGTLSERTTGRLRRPSSKLAAPFPAVVISRGPPDPAEAPAVEPSFPTLVPGKQLLGVQDASMLEGNDDIDLDTEGTTNTGDEANIGSAIEESQEATPITTNGVPTNIAEAEPGRPYTMWPDENGELVPTYGSLLPAGYQLDNTIPGRPWVCPVRTCRTSHCKRSDLGFHFMVQ</sequence>
<feature type="region of interest" description="Disordered" evidence="1">
    <location>
        <begin position="355"/>
        <end position="380"/>
    </location>
</feature>
<feature type="region of interest" description="Disordered" evidence="1">
    <location>
        <begin position="1"/>
        <end position="89"/>
    </location>
</feature>
<name>G2QLN5_THET4</name>
<feature type="region of interest" description="Disordered" evidence="1">
    <location>
        <begin position="106"/>
        <end position="134"/>
    </location>
</feature>
<evidence type="ECO:0000259" key="2">
    <source>
        <dbReference type="PROSITE" id="PS00028"/>
    </source>
</evidence>
<dbReference type="KEGG" id="mtm:MYCTH_2310549"/>
<dbReference type="InterPro" id="IPR013087">
    <property type="entry name" value="Znf_C2H2_type"/>
</dbReference>
<dbReference type="VEuPathDB" id="FungiDB:MYCTH_2310549"/>
<dbReference type="GeneID" id="11514169"/>
<feature type="compositionally biased region" description="Polar residues" evidence="1">
    <location>
        <begin position="29"/>
        <end position="45"/>
    </location>
</feature>
<dbReference type="EMBL" id="CP003007">
    <property type="protein sequence ID" value="AEO60865.1"/>
    <property type="molecule type" value="Genomic_DNA"/>
</dbReference>
<dbReference type="AlphaFoldDB" id="G2QLN5"/>
<dbReference type="HOGENOM" id="CLU_507329_0_0_1"/>
<feature type="compositionally biased region" description="Basic and acidic residues" evidence="1">
    <location>
        <begin position="211"/>
        <end position="221"/>
    </location>
</feature>
<evidence type="ECO:0000313" key="3">
    <source>
        <dbReference type="EMBL" id="AEO60865.1"/>
    </source>
</evidence>
<dbReference type="PROSITE" id="PS00028">
    <property type="entry name" value="ZINC_FINGER_C2H2_1"/>
    <property type="match status" value="1"/>
</dbReference>